<keyword evidence="1 5" id="KW-0645">Protease</keyword>
<keyword evidence="2" id="KW-0472">Membrane</keyword>
<feature type="domain" description="PDZ" evidence="3">
    <location>
        <begin position="107"/>
        <end position="170"/>
    </location>
</feature>
<dbReference type="EMBL" id="CP144914">
    <property type="protein sequence ID" value="WWD78728.1"/>
    <property type="molecule type" value="Genomic_DNA"/>
</dbReference>
<dbReference type="GO" id="GO:0005524">
    <property type="term" value="F:ATP binding"/>
    <property type="evidence" value="ECO:0007669"/>
    <property type="project" value="InterPro"/>
</dbReference>
<keyword evidence="1 5" id="KW-0378">Hydrolase</keyword>
<dbReference type="GO" id="GO:0004252">
    <property type="term" value="F:serine-type endopeptidase activity"/>
    <property type="evidence" value="ECO:0007669"/>
    <property type="project" value="UniProtKB-UniRule"/>
</dbReference>
<dbReference type="InterPro" id="IPR001478">
    <property type="entry name" value="PDZ"/>
</dbReference>
<keyword evidence="6" id="KW-1185">Reference proteome</keyword>
<dbReference type="GO" id="GO:0004176">
    <property type="term" value="F:ATP-dependent peptidase activity"/>
    <property type="evidence" value="ECO:0007669"/>
    <property type="project" value="UniProtKB-UniRule"/>
</dbReference>
<dbReference type="AlphaFoldDB" id="A0A5C7FRW0"/>
<dbReference type="SUPFAM" id="SSF50156">
    <property type="entry name" value="PDZ domain-like"/>
    <property type="match status" value="1"/>
</dbReference>
<dbReference type="Pfam" id="PF13180">
    <property type="entry name" value="PDZ_2"/>
    <property type="match status" value="1"/>
</dbReference>
<evidence type="ECO:0000259" key="3">
    <source>
        <dbReference type="PROSITE" id="PS50106"/>
    </source>
</evidence>
<dbReference type="NCBIfam" id="NF041438">
    <property type="entry name" value="SepM_fam_S16"/>
    <property type="match status" value="1"/>
</dbReference>
<evidence type="ECO:0000259" key="4">
    <source>
        <dbReference type="PROSITE" id="PS51786"/>
    </source>
</evidence>
<evidence type="ECO:0000313" key="5">
    <source>
        <dbReference type="EMBL" id="WWD78728.1"/>
    </source>
</evidence>
<keyword evidence="2" id="KW-1133">Transmembrane helix</keyword>
<dbReference type="InterPro" id="IPR008269">
    <property type="entry name" value="Lon_proteolytic"/>
</dbReference>
<keyword evidence="2" id="KW-0812">Transmembrane</keyword>
<dbReference type="GO" id="GO:0030163">
    <property type="term" value="P:protein catabolic process"/>
    <property type="evidence" value="ECO:0007669"/>
    <property type="project" value="InterPro"/>
</dbReference>
<sequence length="350" mass="38819">MDRSDNRRGWRQPWIKWVVLAAVLFALNFIQLPYYFSVPGDAQELTEVIDVEDGFEYEGSFALTTIQMGKANTVNYIWSLLSERRELMHEDEIRPPGESDEMYHHRQMMLMSSSQDQAILVAYNAAGKEAEFEEYGVLVTGIISEMDAADKLQAGDLITSINGEEVTEVNDMLDILSDAEINDQVEVGFEREEESMETSIEIQEFPEEYGADSGSGGLGISNPVTDRELQHDPEVTIDTNQIGGPSAGLMFSLEIYNQLTEEDITKGLHIAGTGSIDEDGNVGRIGGVKQKVYASDEEGADVFFVPVEEGTQDTNYEIAMSTADSIDTEMEIVPVGSFDEALDYLLSIEP</sequence>
<comment type="similarity">
    <text evidence="1">Belongs to the peptidase S16 family.</text>
</comment>
<evidence type="ECO:0000256" key="2">
    <source>
        <dbReference type="SAM" id="Phobius"/>
    </source>
</evidence>
<dbReference type="InterPro" id="IPR014721">
    <property type="entry name" value="Ribsml_uS5_D2-typ_fold_subgr"/>
</dbReference>
<gene>
    <name evidence="5" type="ORF">FTX54_009830</name>
</gene>
<dbReference type="Gene3D" id="2.30.42.10">
    <property type="match status" value="1"/>
</dbReference>
<comment type="catalytic activity">
    <reaction evidence="1">
        <text>Hydrolysis of proteins in presence of ATP.</text>
        <dbReference type="EC" id="3.4.21.53"/>
    </reaction>
</comment>
<feature type="domain" description="Lon proteolytic" evidence="4">
    <location>
        <begin position="241"/>
        <end position="348"/>
    </location>
</feature>
<dbReference type="InterPro" id="IPR027065">
    <property type="entry name" value="Lon_Prtase"/>
</dbReference>
<feature type="active site" evidence="1">
    <location>
        <position position="291"/>
    </location>
</feature>
<protein>
    <recommendedName>
        <fullName evidence="1">endopeptidase La</fullName>
        <ecNumber evidence="1">3.4.21.53</ecNumber>
    </recommendedName>
</protein>
<dbReference type="PANTHER" id="PTHR10046">
    <property type="entry name" value="ATP DEPENDENT LON PROTEASE FAMILY MEMBER"/>
    <property type="match status" value="1"/>
</dbReference>
<dbReference type="KEGG" id="ahal:FTX54_009830"/>
<proteinExistence type="inferred from homology"/>
<keyword evidence="1" id="KW-0720">Serine protease</keyword>
<accession>A0A5C7FRW0</accession>
<dbReference type="Gene3D" id="3.30.230.10">
    <property type="match status" value="1"/>
</dbReference>
<dbReference type="Pfam" id="PF05362">
    <property type="entry name" value="Lon_C"/>
    <property type="match status" value="1"/>
</dbReference>
<dbReference type="PROSITE" id="PS50106">
    <property type="entry name" value="PDZ"/>
    <property type="match status" value="1"/>
</dbReference>
<organism evidence="5 6">
    <name type="scientific">Alkalicoccus halolimnae</name>
    <dbReference type="NCBI Taxonomy" id="1667239"/>
    <lineage>
        <taxon>Bacteria</taxon>
        <taxon>Bacillati</taxon>
        <taxon>Bacillota</taxon>
        <taxon>Bacilli</taxon>
        <taxon>Bacillales</taxon>
        <taxon>Bacillaceae</taxon>
        <taxon>Alkalicoccus</taxon>
    </lineage>
</organism>
<name>A0A5C7FRW0_9BACI</name>
<evidence type="ECO:0000256" key="1">
    <source>
        <dbReference type="PROSITE-ProRule" id="PRU01122"/>
    </source>
</evidence>
<dbReference type="InterPro" id="IPR020568">
    <property type="entry name" value="Ribosomal_Su5_D2-typ_SF"/>
</dbReference>
<dbReference type="InterPro" id="IPR036034">
    <property type="entry name" value="PDZ_sf"/>
</dbReference>
<dbReference type="EC" id="3.4.21.53" evidence="1"/>
<dbReference type="OrthoDB" id="2356897at2"/>
<dbReference type="RefSeq" id="WP_147802423.1">
    <property type="nucleotide sequence ID" value="NZ_CP144914.1"/>
</dbReference>
<dbReference type="Proteomes" id="UP000321816">
    <property type="component" value="Chromosome"/>
</dbReference>
<dbReference type="GO" id="GO:0006508">
    <property type="term" value="P:proteolysis"/>
    <property type="evidence" value="ECO:0007669"/>
    <property type="project" value="UniProtKB-KW"/>
</dbReference>
<feature type="active site" evidence="1">
    <location>
        <position position="246"/>
    </location>
</feature>
<reference evidence="5 6" key="1">
    <citation type="submission" date="2024-01" db="EMBL/GenBank/DDBJ databases">
        <title>Complete Genome Sequence of Alkalicoccus halolimnae BZ-SZ-XJ29T, a Moderately Halophilic Bacterium Isolated from a Salt Lake.</title>
        <authorList>
            <person name="Zhao B."/>
        </authorList>
    </citation>
    <scope>NUCLEOTIDE SEQUENCE [LARGE SCALE GENOMIC DNA]</scope>
    <source>
        <strain evidence="5 6">BZ-SZ-XJ29</strain>
    </source>
</reference>
<feature type="transmembrane region" description="Helical" evidence="2">
    <location>
        <begin position="14"/>
        <end position="36"/>
    </location>
</feature>
<evidence type="ECO:0000313" key="6">
    <source>
        <dbReference type="Proteomes" id="UP000321816"/>
    </source>
</evidence>
<dbReference type="SUPFAM" id="SSF54211">
    <property type="entry name" value="Ribosomal protein S5 domain 2-like"/>
    <property type="match status" value="1"/>
</dbReference>
<dbReference type="PROSITE" id="PS51786">
    <property type="entry name" value="LON_PROTEOLYTIC"/>
    <property type="match status" value="1"/>
</dbReference>